<evidence type="ECO:0000259" key="4">
    <source>
        <dbReference type="Pfam" id="PF13087"/>
    </source>
</evidence>
<feature type="domain" description="DNA2/NAM7 helicase-like C-terminal" evidence="4">
    <location>
        <begin position="483"/>
        <end position="533"/>
    </location>
</feature>
<organism evidence="5 6">
    <name type="scientific">Stylonychia lemnae</name>
    <name type="common">Ciliate</name>
    <dbReference type="NCBI Taxonomy" id="5949"/>
    <lineage>
        <taxon>Eukaryota</taxon>
        <taxon>Sar</taxon>
        <taxon>Alveolata</taxon>
        <taxon>Ciliophora</taxon>
        <taxon>Intramacronucleata</taxon>
        <taxon>Spirotrichea</taxon>
        <taxon>Stichotrichia</taxon>
        <taxon>Sporadotrichida</taxon>
        <taxon>Oxytrichidae</taxon>
        <taxon>Stylonychinae</taxon>
        <taxon>Stylonychia</taxon>
    </lineage>
</organism>
<evidence type="ECO:0000259" key="3">
    <source>
        <dbReference type="Pfam" id="PF13086"/>
    </source>
</evidence>
<dbReference type="Gene3D" id="3.40.50.300">
    <property type="entry name" value="P-loop containing nucleotide triphosphate hydrolases"/>
    <property type="match status" value="2"/>
</dbReference>
<keyword evidence="1" id="KW-0378">Hydrolase</keyword>
<dbReference type="InterPro" id="IPR045055">
    <property type="entry name" value="DNA2/NAM7-like"/>
</dbReference>
<protein>
    <recommendedName>
        <fullName evidence="1">DNA replication ATP-dependent helicase/nuclease</fullName>
        <ecNumber evidence="1">3.1.-.-</ecNumber>
        <ecNumber evidence="1">3.6.4.12</ecNumber>
    </recommendedName>
</protein>
<evidence type="ECO:0000256" key="1">
    <source>
        <dbReference type="RuleBase" id="RU367041"/>
    </source>
</evidence>
<proteinExistence type="inferred from homology"/>
<dbReference type="EMBL" id="CCKQ01016625">
    <property type="protein sequence ID" value="CDW88497.1"/>
    <property type="molecule type" value="Genomic_DNA"/>
</dbReference>
<evidence type="ECO:0000313" key="6">
    <source>
        <dbReference type="Proteomes" id="UP000039865"/>
    </source>
</evidence>
<gene>
    <name evidence="5" type="primary">Contig1103.g1197</name>
    <name evidence="5" type="ORF">STYLEM_17618</name>
</gene>
<keyword evidence="1" id="KW-0479">Metal-binding</keyword>
<keyword evidence="1" id="KW-0067">ATP-binding</keyword>
<dbReference type="OrthoDB" id="292855at2759"/>
<dbReference type="GO" id="GO:0051539">
    <property type="term" value="F:4 iron, 4 sulfur cluster binding"/>
    <property type="evidence" value="ECO:0007669"/>
    <property type="project" value="UniProtKB-UniRule"/>
</dbReference>
<keyword evidence="1 5" id="KW-0347">Helicase</keyword>
<evidence type="ECO:0000256" key="2">
    <source>
        <dbReference type="SAM" id="MobiDB-lite"/>
    </source>
</evidence>
<dbReference type="Pfam" id="PF13087">
    <property type="entry name" value="AAA_12"/>
    <property type="match status" value="1"/>
</dbReference>
<dbReference type="GO" id="GO:0017116">
    <property type="term" value="F:single-stranded DNA helicase activity"/>
    <property type="evidence" value="ECO:0007669"/>
    <property type="project" value="UniProtKB-UniRule"/>
</dbReference>
<dbReference type="PANTHER" id="PTHR10887">
    <property type="entry name" value="DNA2/NAM7 HELICASE FAMILY"/>
    <property type="match status" value="1"/>
</dbReference>
<keyword evidence="1" id="KW-0234">DNA repair</keyword>
<feature type="compositionally biased region" description="Acidic residues" evidence="2">
    <location>
        <begin position="192"/>
        <end position="203"/>
    </location>
</feature>
<name>A0A078B5D2_STYLE</name>
<comment type="subcellular location">
    <subcellularLocation>
        <location evidence="1">Nucleus</location>
    </subcellularLocation>
    <subcellularLocation>
        <location evidence="1">Chromosome</location>
    </subcellularLocation>
</comment>
<comment type="similarity">
    <text evidence="1">Belongs to the DNA2/NAM7 helicase family.</text>
</comment>
<dbReference type="GO" id="GO:0005524">
    <property type="term" value="F:ATP binding"/>
    <property type="evidence" value="ECO:0007669"/>
    <property type="project" value="UniProtKB-UniRule"/>
</dbReference>
<dbReference type="EC" id="3.1.-.-" evidence="1"/>
<dbReference type="GO" id="GO:0005737">
    <property type="term" value="C:cytoplasm"/>
    <property type="evidence" value="ECO:0007669"/>
    <property type="project" value="TreeGrafter"/>
</dbReference>
<keyword evidence="1" id="KW-0227">DNA damage</keyword>
<dbReference type="GO" id="GO:0071932">
    <property type="term" value="P:replication fork reversal"/>
    <property type="evidence" value="ECO:0007669"/>
    <property type="project" value="TreeGrafter"/>
</dbReference>
<dbReference type="GO" id="GO:0046872">
    <property type="term" value="F:metal ion binding"/>
    <property type="evidence" value="ECO:0007669"/>
    <property type="project" value="UniProtKB-UniRule"/>
</dbReference>
<keyword evidence="1" id="KW-0238">DNA-binding</keyword>
<dbReference type="AlphaFoldDB" id="A0A078B5D2"/>
<feature type="domain" description="DNA2/NAM7 helicase helicase" evidence="3">
    <location>
        <begin position="297"/>
        <end position="393"/>
    </location>
</feature>
<keyword evidence="1" id="KW-0004">4Fe-4S</keyword>
<dbReference type="GO" id="GO:0003677">
    <property type="term" value="F:DNA binding"/>
    <property type="evidence" value="ECO:0007669"/>
    <property type="project" value="UniProtKB-UniRule"/>
</dbReference>
<dbReference type="Pfam" id="PF13086">
    <property type="entry name" value="AAA_11"/>
    <property type="match status" value="2"/>
</dbReference>
<dbReference type="GO" id="GO:0006281">
    <property type="term" value="P:DNA repair"/>
    <property type="evidence" value="ECO:0007669"/>
    <property type="project" value="UniProtKB-KW"/>
</dbReference>
<dbReference type="EC" id="3.6.4.12" evidence="1"/>
<dbReference type="PANTHER" id="PTHR10887:SF433">
    <property type="entry name" value="DNA REPLICATION ATP-DEPENDENT HELICASE_NUCLEASE DNA2"/>
    <property type="match status" value="1"/>
</dbReference>
<sequence>MKTVRNEICILVQRRNELAKLQKISSEGKAYALPSILVDQDVCRNCYVNKVCSFYSKAMEDQPEKLPTFQAYLDVEKVADQYSLTYFKKWYDIIALEQSAVNVHSSMNLNDRKQVKDEGLKITNVETKDENNGEFIVNLERPYFNGARLNTEIVENSFVNLHTVKSISFTKGLVLKKHLINKKKTGSTPEGQDQDEEDDDDIMGEQGKTEKQKQKDNIYIEPQALGGIDYKEVDWWIEMESFQTFQFNIMRHNLQNLCIAPENQKFRDLIIKQRKPEYNSEEEQEQFKAINDDILEKLNPEQVKAIVKSFNCIDYQMIIGVPGSGKHEVLSRMLLIAKRQKVKILVMAMNNLTIDNLLLRLLELQKQYVNIEKSTFVRVCSNHSQINPKLKDFINPCTQFESQQLLYEFIAGNDIFCASTMSVFNTFFSCIKFDYCILDEASLITEPLSIGPIIMADKFIMIGDYYLLNPIVKNVEAEKKGMSISLFRKLSEKHPMDVVILKKQYRMANDICSLINAIAYKGLIKHGIAVAQGIKNPRKKGCVHKH</sequence>
<comment type="function">
    <text evidence="1">Key enzyme involved in DNA replication and DNA repair. Involved in Okazaki fragments processing by cleaving long flaps that escape FEN1: flaps that are longer than 27 nucleotides are coated by replication protein A complex (RPA), leading to recruit DNA2 which cleaves the flap until it is too short to bind RPA and becomes a substrate for FEN1. Also involved in 5'-end resection of DNA during double-strand break (DSB) repair by mediating the cleavage of 5'-ssDNA.</text>
</comment>
<evidence type="ECO:0000313" key="5">
    <source>
        <dbReference type="EMBL" id="CDW88497.1"/>
    </source>
</evidence>
<keyword evidence="1" id="KW-0539">Nucleus</keyword>
<dbReference type="GO" id="GO:0005634">
    <property type="term" value="C:nucleus"/>
    <property type="evidence" value="ECO:0007669"/>
    <property type="project" value="UniProtKB-SubCell"/>
</dbReference>
<keyword evidence="1" id="KW-0511">Multifunctional enzyme</keyword>
<keyword evidence="1" id="KW-0235">DNA replication</keyword>
<dbReference type="GO" id="GO:0033567">
    <property type="term" value="P:DNA replication, Okazaki fragment processing"/>
    <property type="evidence" value="ECO:0007669"/>
    <property type="project" value="UniProtKB-UniRule"/>
</dbReference>
<keyword evidence="1" id="KW-0158">Chromosome</keyword>
<feature type="domain" description="DNA2/NAM7 helicase helicase" evidence="3">
    <location>
        <begin position="410"/>
        <end position="473"/>
    </location>
</feature>
<dbReference type="InParanoid" id="A0A078B5D2"/>
<comment type="catalytic activity">
    <reaction evidence="1">
        <text>ATP + H2O = ADP + phosphate + H(+)</text>
        <dbReference type="Rhea" id="RHEA:13065"/>
        <dbReference type="ChEBI" id="CHEBI:15377"/>
        <dbReference type="ChEBI" id="CHEBI:15378"/>
        <dbReference type="ChEBI" id="CHEBI:30616"/>
        <dbReference type="ChEBI" id="CHEBI:43474"/>
        <dbReference type="ChEBI" id="CHEBI:456216"/>
        <dbReference type="EC" id="3.6.4.12"/>
    </reaction>
</comment>
<keyword evidence="6" id="KW-1185">Reference proteome</keyword>
<dbReference type="Proteomes" id="UP000039865">
    <property type="component" value="Unassembled WGS sequence"/>
</dbReference>
<reference evidence="5 6" key="1">
    <citation type="submission" date="2014-06" db="EMBL/GenBank/DDBJ databases">
        <authorList>
            <person name="Swart Estienne"/>
        </authorList>
    </citation>
    <scope>NUCLEOTIDE SEQUENCE [LARGE SCALE GENOMIC DNA]</scope>
    <source>
        <strain evidence="5 6">130c</strain>
    </source>
</reference>
<accession>A0A078B5D2</accession>
<keyword evidence="1" id="KW-0408">Iron</keyword>
<dbReference type="SUPFAM" id="SSF52540">
    <property type="entry name" value="P-loop containing nucleoside triphosphate hydrolases"/>
    <property type="match status" value="1"/>
</dbReference>
<feature type="region of interest" description="Disordered" evidence="2">
    <location>
        <begin position="184"/>
        <end position="215"/>
    </location>
</feature>
<dbReference type="GO" id="GO:0005694">
    <property type="term" value="C:chromosome"/>
    <property type="evidence" value="ECO:0007669"/>
    <property type="project" value="UniProtKB-SubCell"/>
</dbReference>
<dbReference type="InterPro" id="IPR027417">
    <property type="entry name" value="P-loop_NTPase"/>
</dbReference>
<keyword evidence="1" id="KW-0547">Nucleotide-binding</keyword>
<dbReference type="GO" id="GO:0017108">
    <property type="term" value="F:5'-flap endonuclease activity"/>
    <property type="evidence" value="ECO:0007669"/>
    <property type="project" value="UniProtKB-UniRule"/>
</dbReference>
<keyword evidence="1" id="KW-0411">Iron-sulfur</keyword>
<dbReference type="InterPro" id="IPR041679">
    <property type="entry name" value="DNA2/NAM7-like_C"/>
</dbReference>
<keyword evidence="1" id="KW-0540">Nuclease</keyword>
<dbReference type="InterPro" id="IPR041677">
    <property type="entry name" value="DNA2/NAM7_AAA_11"/>
</dbReference>